<feature type="compositionally biased region" description="Polar residues" evidence="1">
    <location>
        <begin position="8"/>
        <end position="18"/>
    </location>
</feature>
<dbReference type="OrthoDB" id="2750836at2759"/>
<name>A0A5C2RX59_9APHY</name>
<dbReference type="PROSITE" id="PS00108">
    <property type="entry name" value="PROTEIN_KINASE_ST"/>
    <property type="match status" value="1"/>
</dbReference>
<keyword evidence="3" id="KW-1185">Reference proteome</keyword>
<dbReference type="InterPro" id="IPR008271">
    <property type="entry name" value="Ser/Thr_kinase_AS"/>
</dbReference>
<dbReference type="InterPro" id="IPR011009">
    <property type="entry name" value="Kinase-like_dom_sf"/>
</dbReference>
<proteinExistence type="predicted"/>
<dbReference type="Gene3D" id="1.10.510.10">
    <property type="entry name" value="Transferase(Phosphotransferase) domain 1"/>
    <property type="match status" value="1"/>
</dbReference>
<gene>
    <name evidence="2" type="ORF">L227DRAFT_579612</name>
</gene>
<evidence type="ECO:0000313" key="3">
    <source>
        <dbReference type="Proteomes" id="UP000313359"/>
    </source>
</evidence>
<dbReference type="PANTHER" id="PTHR37171">
    <property type="entry name" value="SERINE/THREONINE-PROTEIN KINASE YRZF-RELATED"/>
    <property type="match status" value="1"/>
</dbReference>
<evidence type="ECO:0000313" key="2">
    <source>
        <dbReference type="EMBL" id="RPD55406.1"/>
    </source>
</evidence>
<accession>A0A5C2RX59</accession>
<dbReference type="PANTHER" id="PTHR37171:SF1">
    <property type="entry name" value="SERINE_THREONINE-PROTEIN KINASE YRZF-RELATED"/>
    <property type="match status" value="1"/>
</dbReference>
<dbReference type="GO" id="GO:0004672">
    <property type="term" value="F:protein kinase activity"/>
    <property type="evidence" value="ECO:0007669"/>
    <property type="project" value="InterPro"/>
</dbReference>
<protein>
    <recommendedName>
        <fullName evidence="4">Kinase-like protein</fullName>
    </recommendedName>
</protein>
<dbReference type="EMBL" id="ML122295">
    <property type="protein sequence ID" value="RPD55406.1"/>
    <property type="molecule type" value="Genomic_DNA"/>
</dbReference>
<dbReference type="Proteomes" id="UP000313359">
    <property type="component" value="Unassembled WGS sequence"/>
</dbReference>
<feature type="region of interest" description="Disordered" evidence="1">
    <location>
        <begin position="1"/>
        <end position="20"/>
    </location>
</feature>
<organism evidence="2 3">
    <name type="scientific">Lentinus tigrinus ALCF2SS1-6</name>
    <dbReference type="NCBI Taxonomy" id="1328759"/>
    <lineage>
        <taxon>Eukaryota</taxon>
        <taxon>Fungi</taxon>
        <taxon>Dikarya</taxon>
        <taxon>Basidiomycota</taxon>
        <taxon>Agaricomycotina</taxon>
        <taxon>Agaricomycetes</taxon>
        <taxon>Polyporales</taxon>
        <taxon>Polyporaceae</taxon>
        <taxon>Lentinus</taxon>
    </lineage>
</organism>
<reference evidence="2" key="1">
    <citation type="journal article" date="2018" name="Genome Biol. Evol.">
        <title>Genomics and development of Lentinus tigrinus, a white-rot wood-decaying mushroom with dimorphic fruiting bodies.</title>
        <authorList>
            <person name="Wu B."/>
            <person name="Xu Z."/>
            <person name="Knudson A."/>
            <person name="Carlson A."/>
            <person name="Chen N."/>
            <person name="Kovaka S."/>
            <person name="LaButti K."/>
            <person name="Lipzen A."/>
            <person name="Pennachio C."/>
            <person name="Riley R."/>
            <person name="Schakwitz W."/>
            <person name="Umezawa K."/>
            <person name="Ohm R.A."/>
            <person name="Grigoriev I.V."/>
            <person name="Nagy L.G."/>
            <person name="Gibbons J."/>
            <person name="Hibbett D."/>
        </authorList>
    </citation>
    <scope>NUCLEOTIDE SEQUENCE [LARGE SCALE GENOMIC DNA]</scope>
    <source>
        <strain evidence="2">ALCF2SS1-6</strain>
    </source>
</reference>
<dbReference type="SUPFAM" id="SSF56112">
    <property type="entry name" value="Protein kinase-like (PK-like)"/>
    <property type="match status" value="1"/>
</dbReference>
<evidence type="ECO:0000256" key="1">
    <source>
        <dbReference type="SAM" id="MobiDB-lite"/>
    </source>
</evidence>
<dbReference type="InterPro" id="IPR052396">
    <property type="entry name" value="Meiotic_Drive_Suppr_Kinase"/>
</dbReference>
<sequence length="305" mass="35086">MLQLQFPKDTSPQSSQAPSPMEGWDVLKAHYHEPSLKFDVVRVTIRERLTKGNMHVFRVELHPLDDHDAPIVGSEKVAICKVAYGKRRADLLKKEADLYREKLAPLQGQWVPIIYGCYLGQTVEAWTCILVMQDCGVPLPRPLMMLPPQLRALAIDGLHAVHKAGLEHRDFKERNIVIRKLPGGQLWLTIVDFGEAREHDCPRKDWTLEVYSLQPSSLEFGCEELWSVCCDADVWRPSTIMFYHSLYPADWAASGTPEEFIAKAGLPEGAEMENALKHADLVIEQYRQDRWRRRKWDDRSFTLKD</sequence>
<dbReference type="AlphaFoldDB" id="A0A5C2RX59"/>
<dbReference type="STRING" id="1328759.A0A5C2RX59"/>
<evidence type="ECO:0008006" key="4">
    <source>
        <dbReference type="Google" id="ProtNLM"/>
    </source>
</evidence>